<evidence type="ECO:0000313" key="1">
    <source>
        <dbReference type="EMBL" id="KAL0070573.1"/>
    </source>
</evidence>
<gene>
    <name evidence="1" type="ORF">AAF712_002412</name>
</gene>
<keyword evidence="2" id="KW-1185">Reference proteome</keyword>
<dbReference type="EMBL" id="JBBXMP010000006">
    <property type="protein sequence ID" value="KAL0070573.1"/>
    <property type="molecule type" value="Genomic_DNA"/>
</dbReference>
<comment type="caution">
    <text evidence="1">The sequence shown here is derived from an EMBL/GenBank/DDBJ whole genome shotgun (WGS) entry which is preliminary data.</text>
</comment>
<sequence>MVDIVAIVVAALALLGTLMQAAVSGWLNLHSEERKRQDRVLDILAKYRDPLRRSAEDLSYKLINIVSDNFAVAFASEAASERRRSYAFQHTSYVIGQFFAWVHILRHDTQFLMPPNADSTSREINIILRNIRMTLLTEQIASPFVLWSGEQLAISEIMIVRDPKDDGGQVRCMGFATFCQKWKADKEFREWFIPIVEGLNVLGASTRRTDFERLQSFQHLLVDLLELLRDHRSTSDSFRCENAPVWCRCKACKANLAMHISTHSRTPIPMDIARGDGFERKGKGNWRETRVKETRAA</sequence>
<reference evidence="1 2" key="1">
    <citation type="submission" date="2024-05" db="EMBL/GenBank/DDBJ databases">
        <title>A draft genome resource for the thread blight pathogen Marasmius tenuissimus strain MS-2.</title>
        <authorList>
            <person name="Yulfo-Soto G.E."/>
            <person name="Baruah I.K."/>
            <person name="Amoako-Attah I."/>
            <person name="Bukari Y."/>
            <person name="Meinhardt L.W."/>
            <person name="Bailey B.A."/>
            <person name="Cohen S.P."/>
        </authorList>
    </citation>
    <scope>NUCLEOTIDE SEQUENCE [LARGE SCALE GENOMIC DNA]</scope>
    <source>
        <strain evidence="1 2">MS-2</strain>
    </source>
</reference>
<accession>A0ABR3AA52</accession>
<proteinExistence type="predicted"/>
<organism evidence="1 2">
    <name type="scientific">Marasmius tenuissimus</name>
    <dbReference type="NCBI Taxonomy" id="585030"/>
    <lineage>
        <taxon>Eukaryota</taxon>
        <taxon>Fungi</taxon>
        <taxon>Dikarya</taxon>
        <taxon>Basidiomycota</taxon>
        <taxon>Agaricomycotina</taxon>
        <taxon>Agaricomycetes</taxon>
        <taxon>Agaricomycetidae</taxon>
        <taxon>Agaricales</taxon>
        <taxon>Marasmiineae</taxon>
        <taxon>Marasmiaceae</taxon>
        <taxon>Marasmius</taxon>
    </lineage>
</organism>
<dbReference type="Proteomes" id="UP001437256">
    <property type="component" value="Unassembled WGS sequence"/>
</dbReference>
<protein>
    <submittedName>
        <fullName evidence="1">Uncharacterized protein</fullName>
    </submittedName>
</protein>
<evidence type="ECO:0000313" key="2">
    <source>
        <dbReference type="Proteomes" id="UP001437256"/>
    </source>
</evidence>
<name>A0ABR3AA52_9AGAR</name>